<feature type="transmembrane region" description="Helical" evidence="1">
    <location>
        <begin position="462"/>
        <end position="482"/>
    </location>
</feature>
<name>A0AAN6EMP7_EXODE</name>
<feature type="domain" description="CorA-like transporter" evidence="2">
    <location>
        <begin position="102"/>
        <end position="280"/>
    </location>
</feature>
<keyword evidence="1" id="KW-1133">Transmembrane helix</keyword>
<organism evidence="3 4">
    <name type="scientific">Exophiala dermatitidis</name>
    <name type="common">Black yeast-like fungus</name>
    <name type="synonym">Wangiella dermatitidis</name>
    <dbReference type="NCBI Taxonomy" id="5970"/>
    <lineage>
        <taxon>Eukaryota</taxon>
        <taxon>Fungi</taxon>
        <taxon>Dikarya</taxon>
        <taxon>Ascomycota</taxon>
        <taxon>Pezizomycotina</taxon>
        <taxon>Eurotiomycetes</taxon>
        <taxon>Chaetothyriomycetidae</taxon>
        <taxon>Chaetothyriales</taxon>
        <taxon>Herpotrichiellaceae</taxon>
        <taxon>Exophiala</taxon>
    </lineage>
</organism>
<feature type="transmembrane region" description="Helical" evidence="1">
    <location>
        <begin position="419"/>
        <end position="442"/>
    </location>
</feature>
<keyword evidence="1" id="KW-0812">Transmembrane</keyword>
<dbReference type="InterPro" id="IPR058257">
    <property type="entry name" value="CorA-like_dom"/>
</dbReference>
<dbReference type="AlphaFoldDB" id="A0AAN6EMP7"/>
<evidence type="ECO:0000313" key="4">
    <source>
        <dbReference type="Proteomes" id="UP001161757"/>
    </source>
</evidence>
<accession>A0AAN6EMP7</accession>
<evidence type="ECO:0000259" key="2">
    <source>
        <dbReference type="Pfam" id="PF26616"/>
    </source>
</evidence>
<protein>
    <recommendedName>
        <fullName evidence="2">CorA-like transporter domain-containing protein</fullName>
    </recommendedName>
</protein>
<evidence type="ECO:0000256" key="1">
    <source>
        <dbReference type="SAM" id="Phobius"/>
    </source>
</evidence>
<reference evidence="3" key="1">
    <citation type="submission" date="2023-01" db="EMBL/GenBank/DDBJ databases">
        <title>Exophiala dermititidis isolated from Cystic Fibrosis Patient.</title>
        <authorList>
            <person name="Kurbessoian T."/>
            <person name="Crocker A."/>
            <person name="Murante D."/>
            <person name="Hogan D.A."/>
            <person name="Stajich J.E."/>
        </authorList>
    </citation>
    <scope>NUCLEOTIDE SEQUENCE</scope>
    <source>
        <strain evidence="3">Ex8</strain>
    </source>
</reference>
<gene>
    <name evidence="3" type="ORF">HRR80_007935</name>
</gene>
<comment type="caution">
    <text evidence="3">The sequence shown here is derived from an EMBL/GenBank/DDBJ whole genome shotgun (WGS) entry which is preliminary data.</text>
</comment>
<dbReference type="Pfam" id="PF26616">
    <property type="entry name" value="CorA-like"/>
    <property type="match status" value="1"/>
</dbReference>
<evidence type="ECO:0000313" key="3">
    <source>
        <dbReference type="EMBL" id="KAJ8988160.1"/>
    </source>
</evidence>
<dbReference type="EMBL" id="JAJGCB010000020">
    <property type="protein sequence ID" value="KAJ8988160.1"/>
    <property type="molecule type" value="Genomic_DNA"/>
</dbReference>
<keyword evidence="1" id="KW-0472">Membrane</keyword>
<dbReference type="Proteomes" id="UP001161757">
    <property type="component" value="Unassembled WGS sequence"/>
</dbReference>
<sequence length="525" mass="59312">MARSAFLEDIARQRPSLTSEDYLQERLESSLAGKDDLSFVELLVDGTLESLRNHGSDSTYGSFTDSTTSPTRFLVSVKCTNEPVLPLLVVRDQDELRRRMKQAGSFQLIVIRQRNSISSLSISHELLTCLMETCHVSTRLLDFIICFGPKNGETRLTPPMTWAAQATATGAADRVSEDFECAYILRFPEQHYRSESKPWSLRQFLLYHRSSQDPTVATIIFAGVGKAVVRSLQKYILCYRDRQALNAWEIHLVLLNAVVTTWRPYLAYLGDEVNTQADHAVLADLEGEDADFARLDERQYLKQLEDGVDEAASILAHTRKAAEILRANFGLCKGFTAESEASEDDVVLLDQGFQEVIHNLRHHEAQTQILHTKVKSASDLVSNILDLSNSTALKNLALESARENAVMHELTKKATQDAAAVKVLTVLTLIYLPATVISNFFSTSFVNASTRQDGSTFLVVASNWWILLATALPLTIITIYIWRFYVQKEIHGEYPAWWQSVQRKYASLRMPAFRHRHPRNELLDD</sequence>
<dbReference type="Gene3D" id="1.20.58.340">
    <property type="entry name" value="Magnesium transport protein CorA, transmembrane region"/>
    <property type="match status" value="1"/>
</dbReference>
<proteinExistence type="predicted"/>